<protein>
    <submittedName>
        <fullName evidence="2">Uncharacterized protein</fullName>
    </submittedName>
</protein>
<feature type="compositionally biased region" description="Pro residues" evidence="1">
    <location>
        <begin position="195"/>
        <end position="207"/>
    </location>
</feature>
<dbReference type="Proteomes" id="UP000815325">
    <property type="component" value="Unassembled WGS sequence"/>
</dbReference>
<evidence type="ECO:0000256" key="1">
    <source>
        <dbReference type="SAM" id="MobiDB-lite"/>
    </source>
</evidence>
<feature type="compositionally biased region" description="Acidic residues" evidence="1">
    <location>
        <begin position="248"/>
        <end position="262"/>
    </location>
</feature>
<organism evidence="2 3">
    <name type="scientific">Dunaliella salina</name>
    <name type="common">Green alga</name>
    <name type="synonym">Protococcus salinus</name>
    <dbReference type="NCBI Taxonomy" id="3046"/>
    <lineage>
        <taxon>Eukaryota</taxon>
        <taxon>Viridiplantae</taxon>
        <taxon>Chlorophyta</taxon>
        <taxon>core chlorophytes</taxon>
        <taxon>Chlorophyceae</taxon>
        <taxon>CS clade</taxon>
        <taxon>Chlamydomonadales</taxon>
        <taxon>Dunaliellaceae</taxon>
        <taxon>Dunaliella</taxon>
    </lineage>
</organism>
<evidence type="ECO:0000313" key="3">
    <source>
        <dbReference type="Proteomes" id="UP000815325"/>
    </source>
</evidence>
<sequence>MLVLQSIRTMLAEAVAQVHATGIALRLGTSTGGGTSGACNHLRGNRAASATPEREQGAGMPPSSISHPSPFGAASLVPEKVTGPAGEDIPNFIVMARQVVETAVSDMQSVVLELESQVTQLTSDGSSRVQLNRAHSPRNLLPLHSYSTRPPSRDPGSDTSKIGRSASSETAAAFAPRPRIPHDTPPQQSHQDHQPPSPQQPFSPPPQHARHATQQHSPQQLQHQQQQQQQRLPHRYDAHHPRTIAEEGSGDSEDGEGVELDDLGPLASEDRMVQ</sequence>
<reference evidence="2" key="1">
    <citation type="submission" date="2017-08" db="EMBL/GenBank/DDBJ databases">
        <authorList>
            <person name="Polle J.E."/>
            <person name="Barry K."/>
            <person name="Cushman J."/>
            <person name="Schmutz J."/>
            <person name="Tran D."/>
            <person name="Hathwaick L.T."/>
            <person name="Yim W.C."/>
            <person name="Jenkins J."/>
            <person name="Mckie-Krisberg Z.M."/>
            <person name="Prochnik S."/>
            <person name="Lindquist E."/>
            <person name="Dockter R.B."/>
            <person name="Adam C."/>
            <person name="Molina H."/>
            <person name="Bunkerborg J."/>
            <person name="Jin E."/>
            <person name="Buchheim M."/>
            <person name="Magnuson J."/>
        </authorList>
    </citation>
    <scope>NUCLEOTIDE SEQUENCE</scope>
    <source>
        <strain evidence="2">CCAP 19/18</strain>
    </source>
</reference>
<accession>A0ABQ7G865</accession>
<feature type="compositionally biased region" description="Polar residues" evidence="1">
    <location>
        <begin position="157"/>
        <end position="170"/>
    </location>
</feature>
<dbReference type="EMBL" id="MU070004">
    <property type="protein sequence ID" value="KAF5830805.1"/>
    <property type="molecule type" value="Genomic_DNA"/>
</dbReference>
<feature type="region of interest" description="Disordered" evidence="1">
    <location>
        <begin position="36"/>
        <end position="79"/>
    </location>
</feature>
<feature type="compositionally biased region" description="Basic and acidic residues" evidence="1">
    <location>
        <begin position="234"/>
        <end position="245"/>
    </location>
</feature>
<gene>
    <name evidence="2" type="ORF">DUNSADRAFT_13995</name>
</gene>
<proteinExistence type="predicted"/>
<feature type="region of interest" description="Disordered" evidence="1">
    <location>
        <begin position="122"/>
        <end position="274"/>
    </location>
</feature>
<keyword evidence="3" id="KW-1185">Reference proteome</keyword>
<feature type="compositionally biased region" description="Low complexity" evidence="1">
    <location>
        <begin position="214"/>
        <end position="231"/>
    </location>
</feature>
<evidence type="ECO:0000313" key="2">
    <source>
        <dbReference type="EMBL" id="KAF5830805.1"/>
    </source>
</evidence>
<name>A0ABQ7G865_DUNSA</name>
<feature type="non-terminal residue" evidence="2">
    <location>
        <position position="274"/>
    </location>
</feature>
<comment type="caution">
    <text evidence="2">The sequence shown here is derived from an EMBL/GenBank/DDBJ whole genome shotgun (WGS) entry which is preliminary data.</text>
</comment>